<dbReference type="PANTHER" id="PTHR35786">
    <property type="entry name" value="REDOX-SENSING TRANSCRIPTIONAL REPRESSOR REX"/>
    <property type="match status" value="1"/>
</dbReference>
<dbReference type="SUPFAM" id="SSF51735">
    <property type="entry name" value="NAD(P)-binding Rossmann-fold domains"/>
    <property type="match status" value="1"/>
</dbReference>
<dbReference type="Pfam" id="PF06971">
    <property type="entry name" value="Put_DNA-bind_N"/>
    <property type="match status" value="1"/>
</dbReference>
<dbReference type="SUPFAM" id="SSF46785">
    <property type="entry name" value="Winged helix' DNA-binding domain"/>
    <property type="match status" value="1"/>
</dbReference>
<evidence type="ECO:0000256" key="6">
    <source>
        <dbReference type="ARBA" id="ARBA00023163"/>
    </source>
</evidence>
<gene>
    <name evidence="7" type="primary">rex</name>
    <name evidence="9" type="ORF">FC18_GL000494</name>
</gene>
<dbReference type="InterPro" id="IPR009718">
    <property type="entry name" value="Rex_DNA-bd_C_dom"/>
</dbReference>
<dbReference type="Gene3D" id="3.40.50.720">
    <property type="entry name" value="NAD(P)-binding Rossmann-like Domain"/>
    <property type="match status" value="1"/>
</dbReference>
<feature type="domain" description="CoA-binding" evidence="8">
    <location>
        <begin position="79"/>
        <end position="180"/>
    </location>
</feature>
<keyword evidence="4 7" id="KW-0520">NAD</keyword>
<dbReference type="GO" id="GO:0051775">
    <property type="term" value="P:response to redox state"/>
    <property type="evidence" value="ECO:0007669"/>
    <property type="project" value="InterPro"/>
</dbReference>
<dbReference type="PATRIC" id="fig|1291052.5.peg.505"/>
<reference evidence="9 10" key="1">
    <citation type="journal article" date="2015" name="Genome Announc.">
        <title>Expanding the biotechnology potential of lactobacilli through comparative genomics of 213 strains and associated genera.</title>
        <authorList>
            <person name="Sun Z."/>
            <person name="Harris H.M."/>
            <person name="McCann A."/>
            <person name="Guo C."/>
            <person name="Argimon S."/>
            <person name="Zhang W."/>
            <person name="Yang X."/>
            <person name="Jeffery I.B."/>
            <person name="Cooney J.C."/>
            <person name="Kagawa T.F."/>
            <person name="Liu W."/>
            <person name="Song Y."/>
            <person name="Salvetti E."/>
            <person name="Wrobel A."/>
            <person name="Rasinkangas P."/>
            <person name="Parkhill J."/>
            <person name="Rea M.C."/>
            <person name="O'Sullivan O."/>
            <person name="Ritari J."/>
            <person name="Douillard F.P."/>
            <person name="Paul Ross R."/>
            <person name="Yang R."/>
            <person name="Briner A.E."/>
            <person name="Felis G.E."/>
            <person name="de Vos W.M."/>
            <person name="Barrangou R."/>
            <person name="Klaenhammer T.R."/>
            <person name="Caufield P.W."/>
            <person name="Cui Y."/>
            <person name="Zhang H."/>
            <person name="O'Toole P.W."/>
        </authorList>
    </citation>
    <scope>NUCLEOTIDE SEQUENCE [LARGE SCALE GENOMIC DNA]</scope>
    <source>
        <strain evidence="9 10">DSM 20505</strain>
    </source>
</reference>
<dbReference type="Pfam" id="PF02629">
    <property type="entry name" value="CoA_binding"/>
    <property type="match status" value="1"/>
</dbReference>
<dbReference type="InterPro" id="IPR036388">
    <property type="entry name" value="WH-like_DNA-bd_sf"/>
</dbReference>
<organism evidence="9 10">
    <name type="scientific">Lacticaseibacillus sharpeae JCM 1186 = DSM 20505</name>
    <dbReference type="NCBI Taxonomy" id="1291052"/>
    <lineage>
        <taxon>Bacteria</taxon>
        <taxon>Bacillati</taxon>
        <taxon>Bacillota</taxon>
        <taxon>Bacilli</taxon>
        <taxon>Lactobacillales</taxon>
        <taxon>Lactobacillaceae</taxon>
        <taxon>Lacticaseibacillus</taxon>
    </lineage>
</organism>
<accession>A0A0R1ZTN9</accession>
<evidence type="ECO:0000256" key="4">
    <source>
        <dbReference type="ARBA" id="ARBA00023027"/>
    </source>
</evidence>
<dbReference type="HAMAP" id="MF_01131">
    <property type="entry name" value="Rex"/>
    <property type="match status" value="1"/>
</dbReference>
<evidence type="ECO:0000256" key="5">
    <source>
        <dbReference type="ARBA" id="ARBA00023125"/>
    </source>
</evidence>
<dbReference type="STRING" id="1291052.FC18_GL000494"/>
<evidence type="ECO:0000256" key="7">
    <source>
        <dbReference type="HAMAP-Rule" id="MF_01131"/>
    </source>
</evidence>
<dbReference type="NCBIfam" id="NF003995">
    <property type="entry name" value="PRK05472.2-4"/>
    <property type="match status" value="1"/>
</dbReference>
<dbReference type="OrthoDB" id="9784760at2"/>
<name>A0A0R1ZTN9_9LACO</name>
<evidence type="ECO:0000256" key="1">
    <source>
        <dbReference type="ARBA" id="ARBA00022490"/>
    </source>
</evidence>
<dbReference type="GO" id="GO:0003700">
    <property type="term" value="F:DNA-binding transcription factor activity"/>
    <property type="evidence" value="ECO:0007669"/>
    <property type="project" value="UniProtKB-UniRule"/>
</dbReference>
<comment type="caution">
    <text evidence="9">The sequence shown here is derived from an EMBL/GenBank/DDBJ whole genome shotgun (WGS) entry which is preliminary data.</text>
</comment>
<dbReference type="InterPro" id="IPR003781">
    <property type="entry name" value="CoA-bd"/>
</dbReference>
<dbReference type="NCBIfam" id="NF003996">
    <property type="entry name" value="PRK05472.2-5"/>
    <property type="match status" value="1"/>
</dbReference>
<dbReference type="NCBIfam" id="NF003991">
    <property type="entry name" value="PRK05472.1-5"/>
    <property type="match status" value="1"/>
</dbReference>
<dbReference type="GO" id="GO:0003677">
    <property type="term" value="F:DNA binding"/>
    <property type="evidence" value="ECO:0007669"/>
    <property type="project" value="UniProtKB-UniRule"/>
</dbReference>
<dbReference type="Proteomes" id="UP000051679">
    <property type="component" value="Unassembled WGS sequence"/>
</dbReference>
<comment type="subcellular location">
    <subcellularLocation>
        <location evidence="7">Cytoplasm</location>
    </subcellularLocation>
</comment>
<dbReference type="Gene3D" id="1.10.10.10">
    <property type="entry name" value="Winged helix-like DNA-binding domain superfamily/Winged helix DNA-binding domain"/>
    <property type="match status" value="1"/>
</dbReference>
<keyword evidence="6 7" id="KW-0804">Transcription</keyword>
<evidence type="ECO:0000313" key="10">
    <source>
        <dbReference type="Proteomes" id="UP000051679"/>
    </source>
</evidence>
<dbReference type="EMBL" id="AYYO01000056">
    <property type="protein sequence ID" value="KRM54275.1"/>
    <property type="molecule type" value="Genomic_DNA"/>
</dbReference>
<dbReference type="InterPro" id="IPR022876">
    <property type="entry name" value="Tscrpt_rep_Rex"/>
</dbReference>
<keyword evidence="2 7" id="KW-0678">Repressor</keyword>
<keyword evidence="5 7" id="KW-0238">DNA-binding</keyword>
<evidence type="ECO:0000256" key="3">
    <source>
        <dbReference type="ARBA" id="ARBA00023015"/>
    </source>
</evidence>
<comment type="subunit">
    <text evidence="7">Homodimer.</text>
</comment>
<dbReference type="InterPro" id="IPR036390">
    <property type="entry name" value="WH_DNA-bd_sf"/>
</dbReference>
<dbReference type="PANTHER" id="PTHR35786:SF1">
    <property type="entry name" value="REDOX-SENSING TRANSCRIPTIONAL REPRESSOR REX 1"/>
    <property type="match status" value="1"/>
</dbReference>
<feature type="binding site" evidence="7">
    <location>
        <begin position="90"/>
        <end position="95"/>
    </location>
    <ligand>
        <name>NAD(+)</name>
        <dbReference type="ChEBI" id="CHEBI:57540"/>
    </ligand>
</feature>
<dbReference type="InterPro" id="IPR058203">
    <property type="entry name" value="Rex_bacilli-type"/>
</dbReference>
<dbReference type="AlphaFoldDB" id="A0A0R1ZTN9"/>
<comment type="similarity">
    <text evidence="7">Belongs to the transcriptional regulatory Rex family.</text>
</comment>
<keyword evidence="1 7" id="KW-0963">Cytoplasm</keyword>
<dbReference type="NCBIfam" id="NF003989">
    <property type="entry name" value="PRK05472.1-3"/>
    <property type="match status" value="1"/>
</dbReference>
<keyword evidence="3 7" id="KW-0805">Transcription regulation</keyword>
<evidence type="ECO:0000256" key="2">
    <source>
        <dbReference type="ARBA" id="ARBA00022491"/>
    </source>
</evidence>
<dbReference type="RefSeq" id="WP_054675630.1">
    <property type="nucleotide sequence ID" value="NZ_AYYO01000056.1"/>
</dbReference>
<evidence type="ECO:0000313" key="9">
    <source>
        <dbReference type="EMBL" id="KRM54275.1"/>
    </source>
</evidence>
<sequence length="209" mass="22974">MSGSAIPKATAKRLPLYYRYLSFLAESGTERISSTELADAVKVDSATIRRDFSYFGALGKRGYGYDVKALVEFFKKTLSQDHLTNVGLVGLGSMGQALLQYNFRASSNIRISAAFDEDEKLIGTIQSGVPVYDVAELEKQLSDQQIRIVILTVDEAKAQAVATKLVAAGVRGIMNFTPVRLTVPKTVHVQNIDLATELQTIIYFLDTKE</sequence>
<comment type="function">
    <text evidence="7">Modulates transcription in response to changes in cellular NADH/NAD(+) redox state.</text>
</comment>
<proteinExistence type="inferred from homology"/>
<feature type="DNA-binding region" description="H-T-H motif" evidence="7">
    <location>
        <begin position="16"/>
        <end position="55"/>
    </location>
</feature>
<dbReference type="NCBIfam" id="NF003994">
    <property type="entry name" value="PRK05472.2-3"/>
    <property type="match status" value="1"/>
</dbReference>
<dbReference type="GO" id="GO:0045892">
    <property type="term" value="P:negative regulation of DNA-templated transcription"/>
    <property type="evidence" value="ECO:0007669"/>
    <property type="project" value="InterPro"/>
</dbReference>
<evidence type="ECO:0000259" key="8">
    <source>
        <dbReference type="SMART" id="SM00881"/>
    </source>
</evidence>
<dbReference type="GO" id="GO:0005737">
    <property type="term" value="C:cytoplasm"/>
    <property type="evidence" value="ECO:0007669"/>
    <property type="project" value="UniProtKB-SubCell"/>
</dbReference>
<dbReference type="SMART" id="SM00881">
    <property type="entry name" value="CoA_binding"/>
    <property type="match status" value="1"/>
</dbReference>
<keyword evidence="10" id="KW-1185">Reference proteome</keyword>
<protein>
    <recommendedName>
        <fullName evidence="7">Redox-sensing transcriptional repressor Rex</fullName>
    </recommendedName>
</protein>
<dbReference type="InterPro" id="IPR036291">
    <property type="entry name" value="NAD(P)-bd_dom_sf"/>
</dbReference>